<reference evidence="4 5" key="1">
    <citation type="submission" date="2017-03" db="EMBL/GenBank/DDBJ databases">
        <title>The genome sequence of Candidatus Rickettsiella viridis.</title>
        <authorList>
            <person name="Nikoh N."/>
            <person name="Tsuchida T."/>
            <person name="Yamaguchi K."/>
            <person name="Maeda T."/>
            <person name="Shigenobu S."/>
            <person name="Fukatsu T."/>
        </authorList>
    </citation>
    <scope>NUCLEOTIDE SEQUENCE [LARGE SCALE GENOMIC DNA]</scope>
    <source>
        <strain evidence="4 5">Ap-RA04</strain>
    </source>
</reference>
<keyword evidence="5" id="KW-1185">Reference proteome</keyword>
<keyword evidence="3 4" id="KW-0378">Hydrolase</keyword>
<dbReference type="KEGG" id="rvi:RVIR1_01840"/>
<name>A0A2Z5UUP4_9COXI</name>
<dbReference type="GO" id="GO:0008714">
    <property type="term" value="F:AMP nucleosidase activity"/>
    <property type="evidence" value="ECO:0007669"/>
    <property type="project" value="UniProtKB-EC"/>
</dbReference>
<sequence length="195" mass="21032">MKSLCVFLGATIPQNQKFLEATLALGKVLAERKVQLVYGGAKVGLMGQLADAVLANGGRVVGVMATVLEGEITHDGLTHLHVTSSLQERKAMMADLSDGFIVMPGGLGTFEEMFEVWNARKIGASKKPLGLLNIDGYFDFTFAQLERGVKEGFVNASHLALIKCCYDPITLLDLVLNDRVAFTEEAGTVPRMNVS</sequence>
<evidence type="ECO:0000313" key="4">
    <source>
        <dbReference type="EMBL" id="BBB14721.1"/>
    </source>
</evidence>
<dbReference type="Pfam" id="PF03641">
    <property type="entry name" value="Lysine_decarbox"/>
    <property type="match status" value="1"/>
</dbReference>
<dbReference type="InterPro" id="IPR005269">
    <property type="entry name" value="LOG"/>
</dbReference>
<evidence type="ECO:0000256" key="2">
    <source>
        <dbReference type="ARBA" id="ARBA00006763"/>
    </source>
</evidence>
<dbReference type="Gene3D" id="3.40.50.450">
    <property type="match status" value="1"/>
</dbReference>
<dbReference type="NCBIfam" id="TIGR00730">
    <property type="entry name" value="Rossman fold protein, TIGR00730 family"/>
    <property type="match status" value="1"/>
</dbReference>
<dbReference type="OrthoDB" id="9801098at2"/>
<dbReference type="SUPFAM" id="SSF102405">
    <property type="entry name" value="MCP/YpsA-like"/>
    <property type="match status" value="1"/>
</dbReference>
<organism evidence="4 5">
    <name type="scientific">Candidatus Rickettsiella viridis</name>
    <dbReference type="NCBI Taxonomy" id="676208"/>
    <lineage>
        <taxon>Bacteria</taxon>
        <taxon>Pseudomonadati</taxon>
        <taxon>Pseudomonadota</taxon>
        <taxon>Gammaproteobacteria</taxon>
        <taxon>Legionellales</taxon>
        <taxon>Coxiellaceae</taxon>
        <taxon>Rickettsiella</taxon>
    </lineage>
</organism>
<dbReference type="PANTHER" id="PTHR31223">
    <property type="entry name" value="LOG FAMILY PROTEIN YJL055W"/>
    <property type="match status" value="1"/>
</dbReference>
<proteinExistence type="inferred from homology"/>
<dbReference type="AlphaFoldDB" id="A0A2Z5UUP4"/>
<dbReference type="InterPro" id="IPR031100">
    <property type="entry name" value="LOG_fam"/>
</dbReference>
<keyword evidence="3" id="KW-0203">Cytokinin biosynthesis</keyword>
<gene>
    <name evidence="4" type="primary">yvdD</name>
    <name evidence="4" type="ORF">RVIR1_01840</name>
</gene>
<accession>A0A2Z5UUP4</accession>
<dbReference type="EMBL" id="AP018005">
    <property type="protein sequence ID" value="BBB14721.1"/>
    <property type="molecule type" value="Genomic_DNA"/>
</dbReference>
<comment type="similarity">
    <text evidence="2 3">Belongs to the LOG family.</text>
</comment>
<dbReference type="Proteomes" id="UP000282483">
    <property type="component" value="Chromosome"/>
</dbReference>
<protein>
    <recommendedName>
        <fullName evidence="3">Cytokinin riboside 5'-monophosphate phosphoribohydrolase</fullName>
        <ecNumber evidence="3">3.2.2.n1</ecNumber>
    </recommendedName>
</protein>
<dbReference type="EC" id="3.2.2.n1" evidence="3"/>
<comment type="catalytic activity">
    <reaction evidence="1">
        <text>AMP + H2O = D-ribose 5-phosphate + adenine</text>
        <dbReference type="Rhea" id="RHEA:20129"/>
        <dbReference type="ChEBI" id="CHEBI:15377"/>
        <dbReference type="ChEBI" id="CHEBI:16708"/>
        <dbReference type="ChEBI" id="CHEBI:78346"/>
        <dbReference type="ChEBI" id="CHEBI:456215"/>
        <dbReference type="EC" id="3.2.2.4"/>
    </reaction>
</comment>
<dbReference type="GO" id="GO:0005829">
    <property type="term" value="C:cytosol"/>
    <property type="evidence" value="ECO:0007669"/>
    <property type="project" value="TreeGrafter"/>
</dbReference>
<dbReference type="RefSeq" id="WP_126322237.1">
    <property type="nucleotide sequence ID" value="NZ_AP018005.1"/>
</dbReference>
<evidence type="ECO:0000256" key="3">
    <source>
        <dbReference type="RuleBase" id="RU363015"/>
    </source>
</evidence>
<evidence type="ECO:0000313" key="5">
    <source>
        <dbReference type="Proteomes" id="UP000282483"/>
    </source>
</evidence>
<dbReference type="GO" id="GO:0009691">
    <property type="term" value="P:cytokinin biosynthetic process"/>
    <property type="evidence" value="ECO:0007669"/>
    <property type="project" value="UniProtKB-UniRule"/>
</dbReference>
<evidence type="ECO:0000256" key="1">
    <source>
        <dbReference type="ARBA" id="ARBA00000274"/>
    </source>
</evidence>
<dbReference type="PANTHER" id="PTHR31223:SF70">
    <property type="entry name" value="LOG FAMILY PROTEIN YJL055W"/>
    <property type="match status" value="1"/>
</dbReference>